<evidence type="ECO:0000256" key="8">
    <source>
        <dbReference type="ARBA" id="ARBA00023065"/>
    </source>
</evidence>
<protein>
    <submittedName>
        <fullName evidence="13">Magnesium and cobalt transport protein CorA</fullName>
    </submittedName>
</protein>
<name>A0A7T4DLB7_9MICO</name>
<dbReference type="GO" id="GO:0015095">
    <property type="term" value="F:magnesium ion transmembrane transporter activity"/>
    <property type="evidence" value="ECO:0007669"/>
    <property type="project" value="TreeGrafter"/>
</dbReference>
<keyword evidence="5 12" id="KW-0812">Transmembrane</keyword>
<evidence type="ECO:0000256" key="7">
    <source>
        <dbReference type="ARBA" id="ARBA00022989"/>
    </source>
</evidence>
<keyword evidence="9 12" id="KW-0472">Membrane</keyword>
<comment type="similarity">
    <text evidence="2">Belongs to the CorA metal ion transporter (MIT) (TC 1.A.35) family.</text>
</comment>
<evidence type="ECO:0000256" key="2">
    <source>
        <dbReference type="ARBA" id="ARBA00009765"/>
    </source>
</evidence>
<evidence type="ECO:0000256" key="1">
    <source>
        <dbReference type="ARBA" id="ARBA00004651"/>
    </source>
</evidence>
<dbReference type="CDD" id="cd12830">
    <property type="entry name" value="MtCorA-like"/>
    <property type="match status" value="1"/>
</dbReference>
<evidence type="ECO:0000256" key="10">
    <source>
        <dbReference type="ARBA" id="ARBA00034269"/>
    </source>
</evidence>
<evidence type="ECO:0000256" key="5">
    <source>
        <dbReference type="ARBA" id="ARBA00022692"/>
    </source>
</evidence>
<dbReference type="PANTHER" id="PTHR46494:SF1">
    <property type="entry name" value="CORA FAMILY METAL ION TRANSPORTER (EUROFUNG)"/>
    <property type="match status" value="1"/>
</dbReference>
<dbReference type="InterPro" id="IPR045861">
    <property type="entry name" value="CorA_cytoplasmic_dom"/>
</dbReference>
<comment type="function">
    <text evidence="11">Mediates influx of magnesium ions. Alternates between open and closed states. Activated by low cytoplasmic Mg(2+) levels. Inactive when cytoplasmic Mg(2+) levels are high.</text>
</comment>
<dbReference type="SUPFAM" id="SSF144083">
    <property type="entry name" value="Magnesium transport protein CorA, transmembrane region"/>
    <property type="match status" value="1"/>
</dbReference>
<keyword evidence="4" id="KW-1003">Cell membrane</keyword>
<evidence type="ECO:0000256" key="4">
    <source>
        <dbReference type="ARBA" id="ARBA00022475"/>
    </source>
</evidence>
<proteinExistence type="inferred from homology"/>
<dbReference type="GO" id="GO:0050897">
    <property type="term" value="F:cobalt ion binding"/>
    <property type="evidence" value="ECO:0007669"/>
    <property type="project" value="TreeGrafter"/>
</dbReference>
<organism evidence="13 14">
    <name type="scientific">Brevibacterium casei</name>
    <dbReference type="NCBI Taxonomy" id="33889"/>
    <lineage>
        <taxon>Bacteria</taxon>
        <taxon>Bacillati</taxon>
        <taxon>Actinomycetota</taxon>
        <taxon>Actinomycetes</taxon>
        <taxon>Micrococcales</taxon>
        <taxon>Brevibacteriaceae</taxon>
        <taxon>Brevibacterium</taxon>
    </lineage>
</organism>
<dbReference type="Gene3D" id="1.20.58.340">
    <property type="entry name" value="Magnesium transport protein CorA, transmembrane region"/>
    <property type="match status" value="2"/>
</dbReference>
<dbReference type="EMBL" id="CP065989">
    <property type="protein sequence ID" value="QQB16221.1"/>
    <property type="molecule type" value="Genomic_DNA"/>
</dbReference>
<dbReference type="FunFam" id="1.20.58.340:FF:000004">
    <property type="entry name" value="Magnesium transport protein CorA"/>
    <property type="match status" value="1"/>
</dbReference>
<evidence type="ECO:0000256" key="6">
    <source>
        <dbReference type="ARBA" id="ARBA00022842"/>
    </source>
</evidence>
<evidence type="ECO:0000313" key="14">
    <source>
        <dbReference type="Proteomes" id="UP000595374"/>
    </source>
</evidence>
<keyword evidence="7 12" id="KW-1133">Transmembrane helix</keyword>
<comment type="subcellular location">
    <subcellularLocation>
        <location evidence="1">Cell membrane</location>
        <topology evidence="1">Multi-pass membrane protein</topology>
    </subcellularLocation>
</comment>
<feature type="transmembrane region" description="Helical" evidence="12">
    <location>
        <begin position="287"/>
        <end position="306"/>
    </location>
</feature>
<feature type="transmembrane region" description="Helical" evidence="12">
    <location>
        <begin position="318"/>
        <end position="338"/>
    </location>
</feature>
<evidence type="ECO:0000256" key="9">
    <source>
        <dbReference type="ARBA" id="ARBA00023136"/>
    </source>
</evidence>
<keyword evidence="6" id="KW-0460">Magnesium</keyword>
<dbReference type="GO" id="GO:0000287">
    <property type="term" value="F:magnesium ion binding"/>
    <property type="evidence" value="ECO:0007669"/>
    <property type="project" value="TreeGrafter"/>
</dbReference>
<gene>
    <name evidence="13" type="ORF">I6H47_17155</name>
</gene>
<reference evidence="13 14" key="1">
    <citation type="submission" date="2020-12" db="EMBL/GenBank/DDBJ databases">
        <title>FDA dAtabase for Regulatory Grade micrObial Sequences (FDA-ARGOS): Supporting development and validation of Infectious Disease Dx tests.</title>
        <authorList>
            <person name="Sproer C."/>
            <person name="Gronow S."/>
            <person name="Severitt S."/>
            <person name="Schroder I."/>
            <person name="Tallon L."/>
            <person name="Sadzewicz L."/>
            <person name="Zhao X."/>
            <person name="Boylan J."/>
            <person name="Ott S."/>
            <person name="Bowen H."/>
            <person name="Vavikolanu K."/>
            <person name="Mehta A."/>
            <person name="Aluvathingal J."/>
            <person name="Nadendla S."/>
            <person name="Lowell S."/>
            <person name="Myers T."/>
            <person name="Yan Y."/>
            <person name="Sichtig H."/>
        </authorList>
    </citation>
    <scope>NUCLEOTIDE SEQUENCE [LARGE SCALE GENOMIC DNA]</scope>
    <source>
        <strain evidence="13 14">FDAARGOS_990</strain>
    </source>
</reference>
<evidence type="ECO:0000256" key="11">
    <source>
        <dbReference type="ARBA" id="ARBA00045497"/>
    </source>
</evidence>
<sequence>MLLSRQIVDSQPQPVSVTTSFAEALAACAPQGPTPPGTITQVIVPHSTPELLAEIATTWDLHPVLVDDLFHADQRPKVERYDDVLFVVLISALYVDAEEEVDFSEFHLLMKGDDLVIICQDGRFIDGMPIPSDVHDLEEHFSDADLIRKSDKALLSLGPEALIYRLLDGVVDGYFPVIDGLQDDKDGIERQVFSGDPAAAERIYRLSQEVIDVLHATTHLSRLTQALSNGATKYDIPEELRTYLNDVTDHLTRVLAEAGELRESLSQILNVNATLVAQRQNEDMKKISGWAAILFAPSLIGAIYGMNFANMPELNWRFGYPMALLLMVGLSVTLYTVFRVKKWM</sequence>
<dbReference type="GO" id="GO:0005886">
    <property type="term" value="C:plasma membrane"/>
    <property type="evidence" value="ECO:0007669"/>
    <property type="project" value="UniProtKB-SubCell"/>
</dbReference>
<dbReference type="InterPro" id="IPR002523">
    <property type="entry name" value="MgTranspt_CorA/ZnTranspt_ZntB"/>
</dbReference>
<evidence type="ECO:0000256" key="12">
    <source>
        <dbReference type="SAM" id="Phobius"/>
    </source>
</evidence>
<dbReference type="SUPFAM" id="SSF143865">
    <property type="entry name" value="CorA soluble domain-like"/>
    <property type="match status" value="1"/>
</dbReference>
<accession>A0A7T4DLB7</accession>
<dbReference type="GO" id="GO:0015087">
    <property type="term" value="F:cobalt ion transmembrane transporter activity"/>
    <property type="evidence" value="ECO:0007669"/>
    <property type="project" value="TreeGrafter"/>
</dbReference>
<dbReference type="Gene3D" id="3.30.460.20">
    <property type="entry name" value="CorA soluble domain-like"/>
    <property type="match status" value="1"/>
</dbReference>
<dbReference type="Pfam" id="PF01544">
    <property type="entry name" value="CorA"/>
    <property type="match status" value="1"/>
</dbReference>
<dbReference type="Proteomes" id="UP000595374">
    <property type="component" value="Chromosome"/>
</dbReference>
<evidence type="ECO:0000313" key="13">
    <source>
        <dbReference type="EMBL" id="QQB16221.1"/>
    </source>
</evidence>
<keyword evidence="8" id="KW-0406">Ion transport</keyword>
<evidence type="ECO:0000256" key="3">
    <source>
        <dbReference type="ARBA" id="ARBA00022448"/>
    </source>
</evidence>
<dbReference type="AlphaFoldDB" id="A0A7T4DLB7"/>
<keyword evidence="3" id="KW-0813">Transport</keyword>
<comment type="catalytic activity">
    <reaction evidence="10">
        <text>Mg(2+)(in) = Mg(2+)(out)</text>
        <dbReference type="Rhea" id="RHEA:29827"/>
        <dbReference type="ChEBI" id="CHEBI:18420"/>
    </reaction>
</comment>
<dbReference type="InterPro" id="IPR045863">
    <property type="entry name" value="CorA_TM1_TM2"/>
</dbReference>
<dbReference type="PANTHER" id="PTHR46494">
    <property type="entry name" value="CORA FAMILY METAL ION TRANSPORTER (EUROFUNG)"/>
    <property type="match status" value="1"/>
</dbReference>